<keyword evidence="4 6" id="KW-0067">ATP-binding</keyword>
<evidence type="ECO:0000256" key="1">
    <source>
        <dbReference type="ARBA" id="ARBA00022448"/>
    </source>
</evidence>
<dbReference type="PROSITE" id="PS50893">
    <property type="entry name" value="ABC_TRANSPORTER_2"/>
    <property type="match status" value="1"/>
</dbReference>
<dbReference type="AlphaFoldDB" id="A0A062XNT7"/>
<dbReference type="OrthoDB" id="2374252at2"/>
<evidence type="ECO:0000259" key="5">
    <source>
        <dbReference type="PROSITE" id="PS50893"/>
    </source>
</evidence>
<dbReference type="PANTHER" id="PTHR43423">
    <property type="entry name" value="ABC TRANSPORTER I FAMILY MEMBER 17"/>
    <property type="match status" value="1"/>
</dbReference>
<dbReference type="GO" id="GO:0016020">
    <property type="term" value="C:membrane"/>
    <property type="evidence" value="ECO:0007669"/>
    <property type="project" value="InterPro"/>
</dbReference>
<dbReference type="InterPro" id="IPR003439">
    <property type="entry name" value="ABC_transporter-like_ATP-bd"/>
</dbReference>
<dbReference type="EMBL" id="JMFG01000009">
    <property type="protein sequence ID" value="KDA54247.1"/>
    <property type="molecule type" value="Genomic_DNA"/>
</dbReference>
<evidence type="ECO:0000313" key="8">
    <source>
        <dbReference type="Proteomes" id="UP000027284"/>
    </source>
</evidence>
<evidence type="ECO:0000256" key="4">
    <source>
        <dbReference type="ARBA" id="ARBA00022840"/>
    </source>
</evidence>
<feature type="domain" description="ABC transporter" evidence="5">
    <location>
        <begin position="5"/>
        <end position="246"/>
    </location>
</feature>
<dbReference type="InterPro" id="IPR005670">
    <property type="entry name" value="PstB-like"/>
</dbReference>
<dbReference type="GO" id="GO:0005524">
    <property type="term" value="F:ATP binding"/>
    <property type="evidence" value="ECO:0007669"/>
    <property type="project" value="UniProtKB-KW"/>
</dbReference>
<keyword evidence="3" id="KW-0547">Nucleotide-binding</keyword>
<dbReference type="STRING" id="1312852.EG19_12255"/>
<dbReference type="GO" id="GO:0035435">
    <property type="term" value="P:phosphate ion transmembrane transport"/>
    <property type="evidence" value="ECO:0007669"/>
    <property type="project" value="InterPro"/>
</dbReference>
<evidence type="ECO:0000313" key="7">
    <source>
        <dbReference type="EMBL" id="KDA54247.1"/>
    </source>
</evidence>
<dbReference type="GO" id="GO:0016887">
    <property type="term" value="F:ATP hydrolysis activity"/>
    <property type="evidence" value="ECO:0007669"/>
    <property type="project" value="InterPro"/>
</dbReference>
<dbReference type="InterPro" id="IPR017871">
    <property type="entry name" value="ABC_transporter-like_CS"/>
</dbReference>
<comment type="caution">
    <text evidence="7">The sequence shown here is derived from an EMBL/GenBank/DDBJ whole genome shotgun (WGS) entry which is preliminary data.</text>
</comment>
<keyword evidence="2" id="KW-0592">Phosphate transport</keyword>
<dbReference type="InterPro" id="IPR003593">
    <property type="entry name" value="AAA+_ATPase"/>
</dbReference>
<protein>
    <submittedName>
        <fullName evidence="6">Phosphate ABC transporter ATP-binding protein</fullName>
    </submittedName>
</protein>
<dbReference type="Pfam" id="PF00005">
    <property type="entry name" value="ABC_tran"/>
    <property type="match status" value="1"/>
</dbReference>
<organism evidence="7 8">
    <name type="scientific">Thermoanaerobaculum aquaticum</name>
    <dbReference type="NCBI Taxonomy" id="1312852"/>
    <lineage>
        <taxon>Bacteria</taxon>
        <taxon>Pseudomonadati</taxon>
        <taxon>Acidobacteriota</taxon>
        <taxon>Thermoanaerobaculia</taxon>
        <taxon>Thermoanaerobaculales</taxon>
        <taxon>Thermoanaerobaculaceae</taxon>
        <taxon>Thermoanaerobaculum</taxon>
    </lineage>
</organism>
<keyword evidence="1" id="KW-0813">Transport</keyword>
<dbReference type="PANTHER" id="PTHR43423:SF1">
    <property type="entry name" value="ABC TRANSPORTER I FAMILY MEMBER 17"/>
    <property type="match status" value="1"/>
</dbReference>
<proteinExistence type="predicted"/>
<dbReference type="GO" id="GO:0005315">
    <property type="term" value="F:phosphate transmembrane transporter activity"/>
    <property type="evidence" value="ECO:0007669"/>
    <property type="project" value="InterPro"/>
</dbReference>
<dbReference type="PROSITE" id="PS00211">
    <property type="entry name" value="ABC_TRANSPORTER_1"/>
    <property type="match status" value="1"/>
</dbReference>
<dbReference type="CDD" id="cd03260">
    <property type="entry name" value="ABC_PstB_phosphate_transporter"/>
    <property type="match status" value="1"/>
</dbReference>
<sequence>MSAALECRDLRAGFGEHTVLRGVTLSVPSGGVTAVMGPSGCGKSTLLRCFNRMNDHLPGFFHQGEVRALGRDVYDPSWPVDSLRFAVGMVFQKPNPFPMSIADNVLFGPRLLGIRQRQELSEILESSLRAAHLWDEVKDALHASALKLSGGQQQRLCIARALACKPQVLLLDEPSSALDPIATARLEETVLDLASRITVLWVTHDLQQAARVSQHVAFLYMGELVEEGPTAEVFANPRNELTERYLTGRFG</sequence>
<evidence type="ECO:0000313" key="6">
    <source>
        <dbReference type="EMBL" id="HEQ88015.1"/>
    </source>
</evidence>
<dbReference type="SUPFAM" id="SSF52540">
    <property type="entry name" value="P-loop containing nucleoside triphosphate hydrolases"/>
    <property type="match status" value="1"/>
</dbReference>
<gene>
    <name evidence="6" type="primary">pstB</name>
    <name evidence="7" type="ORF">EG19_12255</name>
    <name evidence="6" type="ORF">ENP06_01215</name>
</gene>
<dbReference type="RefSeq" id="WP_038047942.1">
    <property type="nucleotide sequence ID" value="NZ_JMFG01000009.1"/>
</dbReference>
<evidence type="ECO:0000256" key="3">
    <source>
        <dbReference type="ARBA" id="ARBA00022741"/>
    </source>
</evidence>
<dbReference type="InterPro" id="IPR027417">
    <property type="entry name" value="P-loop_NTPase"/>
</dbReference>
<dbReference type="NCBIfam" id="TIGR00972">
    <property type="entry name" value="3a0107s01c2"/>
    <property type="match status" value="1"/>
</dbReference>
<name>A0A062XNT7_9BACT</name>
<dbReference type="Gene3D" id="3.40.50.300">
    <property type="entry name" value="P-loop containing nucleotide triphosphate hydrolases"/>
    <property type="match status" value="1"/>
</dbReference>
<dbReference type="Proteomes" id="UP000027284">
    <property type="component" value="Unassembled WGS sequence"/>
</dbReference>
<dbReference type="SMART" id="SM00382">
    <property type="entry name" value="AAA"/>
    <property type="match status" value="1"/>
</dbReference>
<keyword evidence="8" id="KW-1185">Reference proteome</keyword>
<accession>A0A062XNT7</accession>
<reference evidence="6" key="2">
    <citation type="journal article" date="2020" name="mSystems">
        <title>Genome- and Community-Level Interaction Insights into Carbon Utilization and Element Cycling Functions of Hydrothermarchaeota in Hydrothermal Sediment.</title>
        <authorList>
            <person name="Zhou Z."/>
            <person name="Liu Y."/>
            <person name="Xu W."/>
            <person name="Pan J."/>
            <person name="Luo Z.H."/>
            <person name="Li M."/>
        </authorList>
    </citation>
    <scope>NUCLEOTIDE SEQUENCE [LARGE SCALE GENOMIC DNA]</scope>
    <source>
        <strain evidence="6">SpSt-186</strain>
    </source>
</reference>
<evidence type="ECO:0000256" key="2">
    <source>
        <dbReference type="ARBA" id="ARBA00022592"/>
    </source>
</evidence>
<reference evidence="7 8" key="1">
    <citation type="submission" date="2014-04" db="EMBL/GenBank/DDBJ databases">
        <title>The Genome Sequence of Thermoanaerobaculum aquaticum MP-01, The First Cultivated Group 23 Acidobacterium.</title>
        <authorList>
            <person name="Stamps B.W."/>
            <person name="Losey N.A."/>
            <person name="Lawson P.A."/>
            <person name="Stevenson B.S."/>
        </authorList>
    </citation>
    <scope>NUCLEOTIDE SEQUENCE [LARGE SCALE GENOMIC DNA]</scope>
    <source>
        <strain evidence="7 8">MP-01</strain>
    </source>
</reference>
<dbReference type="EMBL" id="DSHW01000089">
    <property type="protein sequence ID" value="HEQ88015.1"/>
    <property type="molecule type" value="Genomic_DNA"/>
</dbReference>